<organism evidence="1 2">
    <name type="scientific">Fusibacter tunisiensis</name>
    <dbReference type="NCBI Taxonomy" id="1008308"/>
    <lineage>
        <taxon>Bacteria</taxon>
        <taxon>Bacillati</taxon>
        <taxon>Bacillota</taxon>
        <taxon>Clostridia</taxon>
        <taxon>Eubacteriales</taxon>
        <taxon>Eubacteriales Family XII. Incertae Sedis</taxon>
        <taxon>Fusibacter</taxon>
    </lineage>
</organism>
<dbReference type="Gene3D" id="3.30.565.10">
    <property type="entry name" value="Histidine kinase-like ATPase, C-terminal domain"/>
    <property type="match status" value="1"/>
</dbReference>
<proteinExistence type="predicted"/>
<keyword evidence="2" id="KW-1185">Reference proteome</keyword>
<dbReference type="InterPro" id="IPR036890">
    <property type="entry name" value="HATPase_C_sf"/>
</dbReference>
<dbReference type="EMBL" id="JAFBDT010000025">
    <property type="protein sequence ID" value="MBM7562656.1"/>
    <property type="molecule type" value="Genomic_DNA"/>
</dbReference>
<gene>
    <name evidence="1" type="ORF">JOC49_002217</name>
</gene>
<name>A0ABS2MTB0_9FIRM</name>
<protein>
    <submittedName>
        <fullName evidence="1">Anti-sigma regulatory factor (Ser/Thr protein kinase)</fullName>
    </submittedName>
</protein>
<reference evidence="1 2" key="1">
    <citation type="submission" date="2021-01" db="EMBL/GenBank/DDBJ databases">
        <title>Genomic Encyclopedia of Type Strains, Phase IV (KMG-IV): sequencing the most valuable type-strain genomes for metagenomic binning, comparative biology and taxonomic classification.</title>
        <authorList>
            <person name="Goeker M."/>
        </authorList>
    </citation>
    <scope>NUCLEOTIDE SEQUENCE [LARGE SCALE GENOMIC DNA]</scope>
    <source>
        <strain evidence="1 2">DSM 24436</strain>
    </source>
</reference>
<dbReference type="RefSeq" id="WP_204665084.1">
    <property type="nucleotide sequence ID" value="NZ_JAFBDT010000025.1"/>
</dbReference>
<sequence length="139" mass="16043">MSYKWFKLYTFNPSTTNLETVHTQIKKLLNDQPSNIQVAFLISIHELIINSIQESNHLGLQNEISIALFKDETLYYAWVSDYGRGLSNILTVKSSDDLLKERGRGLEIVQSLSDCFYVCKGRDQLNYFIITKNEEALET</sequence>
<comment type="caution">
    <text evidence="1">The sequence shown here is derived from an EMBL/GenBank/DDBJ whole genome shotgun (WGS) entry which is preliminary data.</text>
</comment>
<dbReference type="Proteomes" id="UP000767854">
    <property type="component" value="Unassembled WGS sequence"/>
</dbReference>
<evidence type="ECO:0000313" key="1">
    <source>
        <dbReference type="EMBL" id="MBM7562656.1"/>
    </source>
</evidence>
<evidence type="ECO:0000313" key="2">
    <source>
        <dbReference type="Proteomes" id="UP000767854"/>
    </source>
</evidence>
<accession>A0ABS2MTB0</accession>
<dbReference type="SUPFAM" id="SSF55874">
    <property type="entry name" value="ATPase domain of HSP90 chaperone/DNA topoisomerase II/histidine kinase"/>
    <property type="match status" value="1"/>
</dbReference>